<evidence type="ECO:0000313" key="1">
    <source>
        <dbReference type="EMBL" id="GBC98359.1"/>
    </source>
</evidence>
<organism evidence="1 2">
    <name type="scientific">Candidatus Fervidibacter japonicus</name>
    <dbReference type="NCBI Taxonomy" id="2035412"/>
    <lineage>
        <taxon>Bacteria</taxon>
        <taxon>Candidatus Fervidibacterota</taxon>
        <taxon>Candidatus Fervidibacter</taxon>
    </lineage>
</organism>
<dbReference type="Proteomes" id="UP000236173">
    <property type="component" value="Unassembled WGS sequence"/>
</dbReference>
<evidence type="ECO:0008006" key="3">
    <source>
        <dbReference type="Google" id="ProtNLM"/>
    </source>
</evidence>
<reference evidence="2" key="1">
    <citation type="submission" date="2017-09" db="EMBL/GenBank/DDBJ databases">
        <title>Metaegenomics of thermophilic ammonia-oxidizing enrichment culture.</title>
        <authorList>
            <person name="Kato S."/>
            <person name="Suzuki K."/>
        </authorList>
    </citation>
    <scope>NUCLEOTIDE SEQUENCE [LARGE SCALE GENOMIC DNA]</scope>
</reference>
<dbReference type="EMBL" id="BEHT01000009">
    <property type="protein sequence ID" value="GBC98359.1"/>
    <property type="molecule type" value="Genomic_DNA"/>
</dbReference>
<gene>
    <name evidence="1" type="ORF">HRbin17_00868</name>
</gene>
<sequence length="276" mass="30406">MEKVGLAVGLLLIVLFTQATPERVERQIEHALRQALPARHVDVELDGAPGLPTLRGKFRKMTITVEGLSFRGGQLMEMLPVQFATKAEKEGRVGEIFVSLHDADYEGLRIATLNAHARTVRFDLKASLRLHRLVLVAASTGTMTGFIPLEALQRYLAAKAASEGVDDLQVTLGNGDAEVQGRWRVTVGDTVIGRLPFSATVQLFPANDNEVHWRLTQVRVAQILPLPADWLQERLKRFNPLMKFDLAPLQLTLHTVQVTPQGVSLAANFSLAPAKD</sequence>
<dbReference type="InterPro" id="IPR021373">
    <property type="entry name" value="DUF2993"/>
</dbReference>
<comment type="caution">
    <text evidence="1">The sequence shown here is derived from an EMBL/GenBank/DDBJ whole genome shotgun (WGS) entry which is preliminary data.</text>
</comment>
<protein>
    <recommendedName>
        <fullName evidence="3">DUF2993 domain-containing protein</fullName>
    </recommendedName>
</protein>
<dbReference type="AlphaFoldDB" id="A0A2H5XAZ5"/>
<proteinExistence type="predicted"/>
<accession>A0A2H5XAZ5</accession>
<name>A0A2H5XAZ5_9BACT</name>
<evidence type="ECO:0000313" key="2">
    <source>
        <dbReference type="Proteomes" id="UP000236173"/>
    </source>
</evidence>
<dbReference type="Pfam" id="PF11209">
    <property type="entry name" value="LmeA"/>
    <property type="match status" value="1"/>
</dbReference>